<evidence type="ECO:0000313" key="3">
    <source>
        <dbReference type="Proteomes" id="UP000255082"/>
    </source>
</evidence>
<dbReference type="AlphaFoldDB" id="A0A378X2Z8"/>
<protein>
    <submittedName>
        <fullName evidence="2">Uncharacterized protein</fullName>
    </submittedName>
</protein>
<name>A0A378X2Z8_9NOCA</name>
<organism evidence="2 3">
    <name type="scientific">Nocardia africana</name>
    <dbReference type="NCBI Taxonomy" id="134964"/>
    <lineage>
        <taxon>Bacteria</taxon>
        <taxon>Bacillati</taxon>
        <taxon>Actinomycetota</taxon>
        <taxon>Actinomycetes</taxon>
        <taxon>Mycobacteriales</taxon>
        <taxon>Nocardiaceae</taxon>
        <taxon>Nocardia</taxon>
    </lineage>
</organism>
<dbReference type="Proteomes" id="UP000255082">
    <property type="component" value="Unassembled WGS sequence"/>
</dbReference>
<reference evidence="2 3" key="1">
    <citation type="submission" date="2018-06" db="EMBL/GenBank/DDBJ databases">
        <authorList>
            <consortium name="Pathogen Informatics"/>
            <person name="Doyle S."/>
        </authorList>
    </citation>
    <scope>NUCLEOTIDE SEQUENCE [LARGE SCALE GENOMIC DNA]</scope>
    <source>
        <strain evidence="2 3">NCTC13184</strain>
    </source>
</reference>
<evidence type="ECO:0000313" key="2">
    <source>
        <dbReference type="EMBL" id="SUA47195.1"/>
    </source>
</evidence>
<sequence>MKTFEYIAESHGFQVSLTIQPNREALWAKAFGVESLDGLFDMTPVEEAIPRFDAAIRRFNAESEELRPLLAADDPVGLRGNRGILIRLRKQMAQQGGTISGAADESEPRETM</sequence>
<dbReference type="EMBL" id="UGRU01000001">
    <property type="protein sequence ID" value="SUA47195.1"/>
    <property type="molecule type" value="Genomic_DNA"/>
</dbReference>
<proteinExistence type="predicted"/>
<evidence type="ECO:0000256" key="1">
    <source>
        <dbReference type="SAM" id="MobiDB-lite"/>
    </source>
</evidence>
<gene>
    <name evidence="2" type="ORF">NCTC13184_05735</name>
</gene>
<accession>A0A378X2Z8</accession>
<feature type="region of interest" description="Disordered" evidence="1">
    <location>
        <begin position="93"/>
        <end position="112"/>
    </location>
</feature>